<sequence>MDAPTSTAFEDLQPPTFDFLEASCDGNSSATHQDAFREACATPHAPDLIVGEYTMAVQSTGPARTSGHAAPGARVALSYGDAHVVDPQAPAMPSTADADGAGYALSGPVLGSTHVVDPQAPATPSTADADDTVYDPFCAPFAVSGAEAGAIYFAAFLAMSAVIADGMGHFELAVPFTTAELDGGAMDPRVLEESLARVTSYFPDHPPCGALFAQTQGAHITSQGSSAFTTGATRHVAPGPPLAPLPTLTNVPRPSLDRSDPSRDQPSTPAPNPPSFNMATPSQTYVHYGSKWQYSPYYMSHMPPPPFFPGVQPPLPPPPPPGPDLASSAQKARPKEKRRSPLVDSEKVEKFFSDFLKQVDWTFPEFMMMFNIFRHTNDSGQHIARSPPHAAAVSKFQQYEPPPSHSERALEFSVDTPHTEINQTEAFMCALGRDVNNEFVSLLSLDVSSLGHSTGVADRSAPSNLKKPDFHSTTELRYLIQETRMTDCWSLLLGEDDIPTYIAKSSAAGTLPTLDTQLSNAQKLHCKYSSTKAAHAALQPYDKQPIDHESRAPLARPKAPTARRTTPARSNVSAGSPSDGPTIPLALALVGSTPSGGEHANEPETRIAGSPVADPRVMSPDAEPETGTAAKEHPNFSGDRWLANSIIGLRNFIRYRHWSRATALGHAGDIWENFKIEKFQFAGSGHNPKYRDFCLEMFISVEFEYSDEMRNAVLNSLLVNPSGRRGHFKECDLLQEHLINRLDRHMQHRDKSYDDPFIRDVVTPNLHHLVEVPRQLESAVDLVARASRHLPMHQRSEAGRLRKTYRENQLHSFSAGRSTGFAVKDYFDAGYAALASEHLENFLKRHRWETQVLHRETPPSHQQRRDAVAQGLPYSATPDIMAAVDSEDAQAAGRHK</sequence>
<feature type="region of interest" description="Disordered" evidence="1">
    <location>
        <begin position="309"/>
        <end position="342"/>
    </location>
</feature>
<dbReference type="Proteomes" id="UP000006514">
    <property type="component" value="Unassembled WGS sequence"/>
</dbReference>
<feature type="compositionally biased region" description="Polar residues" evidence="1">
    <location>
        <begin position="563"/>
        <end position="576"/>
    </location>
</feature>
<feature type="domain" description="DUF6589" evidence="2">
    <location>
        <begin position="444"/>
        <end position="789"/>
    </location>
</feature>
<evidence type="ECO:0000313" key="4">
    <source>
        <dbReference type="Proteomes" id="UP000006514"/>
    </source>
</evidence>
<organism evidence="3 4">
    <name type="scientific">Auricularia subglabra (strain TFB-10046 / SS5)</name>
    <name type="common">White-rot fungus</name>
    <name type="synonym">Auricularia delicata (strain TFB10046)</name>
    <dbReference type="NCBI Taxonomy" id="717982"/>
    <lineage>
        <taxon>Eukaryota</taxon>
        <taxon>Fungi</taxon>
        <taxon>Dikarya</taxon>
        <taxon>Basidiomycota</taxon>
        <taxon>Agaricomycotina</taxon>
        <taxon>Agaricomycetes</taxon>
        <taxon>Auriculariales</taxon>
        <taxon>Auriculariaceae</taxon>
        <taxon>Auricularia</taxon>
    </lineage>
</organism>
<accession>J0LB22</accession>
<feature type="region of interest" description="Disordered" evidence="1">
    <location>
        <begin position="383"/>
        <end position="407"/>
    </location>
</feature>
<proteinExistence type="predicted"/>
<feature type="region of interest" description="Disordered" evidence="1">
    <location>
        <begin position="543"/>
        <end position="635"/>
    </location>
</feature>
<dbReference type="OrthoDB" id="2801423at2759"/>
<dbReference type="InParanoid" id="J0LB22"/>
<dbReference type="AlphaFoldDB" id="J0LB22"/>
<dbReference type="InterPro" id="IPR046496">
    <property type="entry name" value="DUF6589"/>
</dbReference>
<protein>
    <recommendedName>
        <fullName evidence="2">DUF6589 domain-containing protein</fullName>
    </recommendedName>
</protein>
<evidence type="ECO:0000313" key="3">
    <source>
        <dbReference type="EMBL" id="EJD33628.1"/>
    </source>
</evidence>
<keyword evidence="4" id="KW-1185">Reference proteome</keyword>
<feature type="compositionally biased region" description="Pro residues" evidence="1">
    <location>
        <begin position="309"/>
        <end position="323"/>
    </location>
</feature>
<evidence type="ECO:0000259" key="2">
    <source>
        <dbReference type="Pfam" id="PF20231"/>
    </source>
</evidence>
<reference evidence="4" key="1">
    <citation type="journal article" date="2012" name="Science">
        <title>The Paleozoic origin of enzymatic lignin decomposition reconstructed from 31 fungal genomes.</title>
        <authorList>
            <person name="Floudas D."/>
            <person name="Binder M."/>
            <person name="Riley R."/>
            <person name="Barry K."/>
            <person name="Blanchette R.A."/>
            <person name="Henrissat B."/>
            <person name="Martinez A.T."/>
            <person name="Otillar R."/>
            <person name="Spatafora J.W."/>
            <person name="Yadav J.S."/>
            <person name="Aerts A."/>
            <person name="Benoit I."/>
            <person name="Boyd A."/>
            <person name="Carlson A."/>
            <person name="Copeland A."/>
            <person name="Coutinho P.M."/>
            <person name="de Vries R.P."/>
            <person name="Ferreira P."/>
            <person name="Findley K."/>
            <person name="Foster B."/>
            <person name="Gaskell J."/>
            <person name="Glotzer D."/>
            <person name="Gorecki P."/>
            <person name="Heitman J."/>
            <person name="Hesse C."/>
            <person name="Hori C."/>
            <person name="Igarashi K."/>
            <person name="Jurgens J.A."/>
            <person name="Kallen N."/>
            <person name="Kersten P."/>
            <person name="Kohler A."/>
            <person name="Kuees U."/>
            <person name="Kumar T.K.A."/>
            <person name="Kuo A."/>
            <person name="LaButti K."/>
            <person name="Larrondo L.F."/>
            <person name="Lindquist E."/>
            <person name="Ling A."/>
            <person name="Lombard V."/>
            <person name="Lucas S."/>
            <person name="Lundell T."/>
            <person name="Martin R."/>
            <person name="McLaughlin D.J."/>
            <person name="Morgenstern I."/>
            <person name="Morin E."/>
            <person name="Murat C."/>
            <person name="Nagy L.G."/>
            <person name="Nolan M."/>
            <person name="Ohm R.A."/>
            <person name="Patyshakuliyeva A."/>
            <person name="Rokas A."/>
            <person name="Ruiz-Duenas F.J."/>
            <person name="Sabat G."/>
            <person name="Salamov A."/>
            <person name="Samejima M."/>
            <person name="Schmutz J."/>
            <person name="Slot J.C."/>
            <person name="St John F."/>
            <person name="Stenlid J."/>
            <person name="Sun H."/>
            <person name="Sun S."/>
            <person name="Syed K."/>
            <person name="Tsang A."/>
            <person name="Wiebenga A."/>
            <person name="Young D."/>
            <person name="Pisabarro A."/>
            <person name="Eastwood D.C."/>
            <person name="Martin F."/>
            <person name="Cullen D."/>
            <person name="Grigoriev I.V."/>
            <person name="Hibbett D.S."/>
        </authorList>
    </citation>
    <scope>NUCLEOTIDE SEQUENCE [LARGE SCALE GENOMIC DNA]</scope>
    <source>
        <strain evidence="4">TFB10046</strain>
    </source>
</reference>
<dbReference type="eggNOG" id="ENOG502SJ72">
    <property type="taxonomic scope" value="Eukaryota"/>
</dbReference>
<dbReference type="Pfam" id="PF20231">
    <property type="entry name" value="DUF6589"/>
    <property type="match status" value="1"/>
</dbReference>
<name>J0LB22_AURST</name>
<dbReference type="EMBL" id="JH688143">
    <property type="protein sequence ID" value="EJD33628.1"/>
    <property type="molecule type" value="Genomic_DNA"/>
</dbReference>
<feature type="region of interest" description="Disordered" evidence="1">
    <location>
        <begin position="230"/>
        <end position="282"/>
    </location>
</feature>
<evidence type="ECO:0000256" key="1">
    <source>
        <dbReference type="SAM" id="MobiDB-lite"/>
    </source>
</evidence>
<dbReference type="KEGG" id="adl:AURDEDRAFT_177288"/>
<gene>
    <name evidence="3" type="ORF">AURDEDRAFT_177288</name>
</gene>